<reference evidence="8 9" key="1">
    <citation type="journal article" date="2017" name="Int. J. Syst. Evol. Microbiol.">
        <title>Erythrobacter aquimixticola sp. nov., isolated from the junction between the ocean and a freshwater spring.</title>
        <authorList>
            <person name="Park S."/>
            <person name="Jung Y.T."/>
            <person name="Choi S.J."/>
            <person name="Yoon J.H."/>
        </authorList>
    </citation>
    <scope>NUCLEOTIDE SEQUENCE [LARGE SCALE GENOMIC DNA]</scope>
    <source>
        <strain evidence="8 9">JSSK-14</strain>
    </source>
</reference>
<keyword evidence="7" id="KW-0653">Protein transport</keyword>
<keyword evidence="3" id="KW-1003">Cell membrane</keyword>
<dbReference type="EMBL" id="RAHX01000001">
    <property type="protein sequence ID" value="RJY09655.1"/>
    <property type="molecule type" value="Genomic_DNA"/>
</dbReference>
<gene>
    <name evidence="8" type="ORF">D6201_10070</name>
</gene>
<comment type="similarity">
    <text evidence="2 7">Belongs to the ExbD/TolR family.</text>
</comment>
<protein>
    <submittedName>
        <fullName evidence="8">Biopolymer transporter ExbD</fullName>
    </submittedName>
</protein>
<name>A0A419RV44_9SPHN</name>
<evidence type="ECO:0000256" key="3">
    <source>
        <dbReference type="ARBA" id="ARBA00022475"/>
    </source>
</evidence>
<evidence type="ECO:0000256" key="1">
    <source>
        <dbReference type="ARBA" id="ARBA00004162"/>
    </source>
</evidence>
<evidence type="ECO:0000256" key="5">
    <source>
        <dbReference type="ARBA" id="ARBA00022989"/>
    </source>
</evidence>
<sequence>MALQSRLLARPYATTPAPPMSELNITPLIDVLLVLLVMLILSIPLATDSIEVDLPTGETKSRETQQIALTLSRGGTIYWNGEAVDHPELEARLAAAKANPADPVVRFRPDANTSYEDAVQVIHLVGDADISRFAFDGNHQYRRFDAE</sequence>
<evidence type="ECO:0000256" key="2">
    <source>
        <dbReference type="ARBA" id="ARBA00005811"/>
    </source>
</evidence>
<comment type="subcellular location">
    <subcellularLocation>
        <location evidence="1">Cell membrane</location>
        <topology evidence="1">Single-pass membrane protein</topology>
    </subcellularLocation>
    <subcellularLocation>
        <location evidence="7">Cell membrane</location>
        <topology evidence="7">Single-pass type II membrane protein</topology>
    </subcellularLocation>
</comment>
<evidence type="ECO:0000256" key="4">
    <source>
        <dbReference type="ARBA" id="ARBA00022692"/>
    </source>
</evidence>
<dbReference type="RefSeq" id="WP_120048665.1">
    <property type="nucleotide sequence ID" value="NZ_RAHX01000001.1"/>
</dbReference>
<dbReference type="InterPro" id="IPR003400">
    <property type="entry name" value="ExbD"/>
</dbReference>
<keyword evidence="9" id="KW-1185">Reference proteome</keyword>
<comment type="caution">
    <text evidence="8">The sequence shown here is derived from an EMBL/GenBank/DDBJ whole genome shotgun (WGS) entry which is preliminary data.</text>
</comment>
<dbReference type="GO" id="GO:0015031">
    <property type="term" value="P:protein transport"/>
    <property type="evidence" value="ECO:0007669"/>
    <property type="project" value="UniProtKB-KW"/>
</dbReference>
<accession>A0A419RV44</accession>
<dbReference type="PANTHER" id="PTHR30558:SF7">
    <property type="entry name" value="TOL-PAL SYSTEM PROTEIN TOLR"/>
    <property type="match status" value="1"/>
</dbReference>
<dbReference type="GO" id="GO:0005886">
    <property type="term" value="C:plasma membrane"/>
    <property type="evidence" value="ECO:0007669"/>
    <property type="project" value="UniProtKB-SubCell"/>
</dbReference>
<keyword evidence="4 7" id="KW-0812">Transmembrane</keyword>
<organism evidence="8 9">
    <name type="scientific">Aurantiacibacter aquimixticola</name>
    <dbReference type="NCBI Taxonomy" id="1958945"/>
    <lineage>
        <taxon>Bacteria</taxon>
        <taxon>Pseudomonadati</taxon>
        <taxon>Pseudomonadota</taxon>
        <taxon>Alphaproteobacteria</taxon>
        <taxon>Sphingomonadales</taxon>
        <taxon>Erythrobacteraceae</taxon>
        <taxon>Aurantiacibacter</taxon>
    </lineage>
</organism>
<keyword evidence="5" id="KW-1133">Transmembrane helix</keyword>
<proteinExistence type="inferred from homology"/>
<evidence type="ECO:0000256" key="6">
    <source>
        <dbReference type="ARBA" id="ARBA00023136"/>
    </source>
</evidence>
<keyword evidence="6" id="KW-0472">Membrane</keyword>
<evidence type="ECO:0000256" key="7">
    <source>
        <dbReference type="RuleBase" id="RU003879"/>
    </source>
</evidence>
<dbReference type="Pfam" id="PF02472">
    <property type="entry name" value="ExbD"/>
    <property type="match status" value="1"/>
</dbReference>
<evidence type="ECO:0000313" key="9">
    <source>
        <dbReference type="Proteomes" id="UP000285232"/>
    </source>
</evidence>
<dbReference type="AlphaFoldDB" id="A0A419RV44"/>
<dbReference type="OrthoDB" id="9798629at2"/>
<keyword evidence="7" id="KW-0813">Transport</keyword>
<evidence type="ECO:0000313" key="8">
    <source>
        <dbReference type="EMBL" id="RJY09655.1"/>
    </source>
</evidence>
<dbReference type="Gene3D" id="3.30.420.270">
    <property type="match status" value="1"/>
</dbReference>
<dbReference type="PANTHER" id="PTHR30558">
    <property type="entry name" value="EXBD MEMBRANE COMPONENT OF PMF-DRIVEN MACROMOLECULE IMPORT SYSTEM"/>
    <property type="match status" value="1"/>
</dbReference>
<dbReference type="Proteomes" id="UP000285232">
    <property type="component" value="Unassembled WGS sequence"/>
</dbReference>
<dbReference type="GO" id="GO:0022857">
    <property type="term" value="F:transmembrane transporter activity"/>
    <property type="evidence" value="ECO:0007669"/>
    <property type="project" value="InterPro"/>
</dbReference>